<accession>A0AAE0WR00</accession>
<reference evidence="1" key="1">
    <citation type="submission" date="2023-07" db="EMBL/GenBank/DDBJ databases">
        <title>Black Yeasts Isolated from many extreme environments.</title>
        <authorList>
            <person name="Coleine C."/>
            <person name="Stajich J.E."/>
            <person name="Selbmann L."/>
        </authorList>
    </citation>
    <scope>NUCLEOTIDE SEQUENCE</scope>
    <source>
        <strain evidence="1">CCFEE 5485</strain>
    </source>
</reference>
<comment type="caution">
    <text evidence="1">The sequence shown here is derived from an EMBL/GenBank/DDBJ whole genome shotgun (WGS) entry which is preliminary data.</text>
</comment>
<sequence>MTSSTDISLGLKYDSLALHGVQTDLLPPETKSTDATPPRATNPKAFRFFDLPRELRIQVYENLYQGYNILPGSDVQLPEIYNNTARNLKEWKCGRVKYASRLQLVDHQFRDEYLKVWAERHVHNAKINLNFWSHVRRAEPRDLAPPNQGRRTGKQLLSVSRIAEAVWLRLRDCLQTIETRFGVANRVRHVKLHDSVVYDTTCPDELREPLSLLRALPLPSMVAQLQRLDATLAHSSLSVELTILTTHPLKTFWGTLDYRRARRRVVMRQAHRFGDGGVTSRFEQEWICDGDVMEQWLERTEEEEEEEEEEDGEPAIREWVVVKA</sequence>
<protein>
    <submittedName>
        <fullName evidence="1">Uncharacterized protein</fullName>
    </submittedName>
</protein>
<keyword evidence="2" id="KW-1185">Reference proteome</keyword>
<dbReference type="Proteomes" id="UP001274830">
    <property type="component" value="Unassembled WGS sequence"/>
</dbReference>
<name>A0AAE0WR00_9PEZI</name>
<dbReference type="AlphaFoldDB" id="A0AAE0WR00"/>
<gene>
    <name evidence="1" type="ORF">LTR78_004245</name>
</gene>
<organism evidence="1 2">
    <name type="scientific">Recurvomyces mirabilis</name>
    <dbReference type="NCBI Taxonomy" id="574656"/>
    <lineage>
        <taxon>Eukaryota</taxon>
        <taxon>Fungi</taxon>
        <taxon>Dikarya</taxon>
        <taxon>Ascomycota</taxon>
        <taxon>Pezizomycotina</taxon>
        <taxon>Dothideomycetes</taxon>
        <taxon>Dothideomycetidae</taxon>
        <taxon>Mycosphaerellales</taxon>
        <taxon>Teratosphaeriaceae</taxon>
        <taxon>Recurvomyces</taxon>
    </lineage>
</organism>
<dbReference type="EMBL" id="JAUTXT010000012">
    <property type="protein sequence ID" value="KAK3676053.1"/>
    <property type="molecule type" value="Genomic_DNA"/>
</dbReference>
<proteinExistence type="predicted"/>
<evidence type="ECO:0000313" key="2">
    <source>
        <dbReference type="Proteomes" id="UP001274830"/>
    </source>
</evidence>
<evidence type="ECO:0000313" key="1">
    <source>
        <dbReference type="EMBL" id="KAK3676053.1"/>
    </source>
</evidence>